<dbReference type="Gene3D" id="3.40.50.150">
    <property type="entry name" value="Vaccinia Virus protein VP39"/>
    <property type="match status" value="1"/>
</dbReference>
<dbReference type="RefSeq" id="WP_142905129.1">
    <property type="nucleotide sequence ID" value="NZ_ML660095.1"/>
</dbReference>
<sequence length="598" mass="68527">MNDSTAEPIPGHSPLRVLASPARKNKANNPYNSLLYDAMPAEVQTFEFATTPFDLQQWDIFHIHWPDLLLRHDKITRVHIRAWKLLRKIRSIQKRGGKVVWTAHNMEPHKMPLRHLALSLWRKILRSLDGVIYLNRQGREQLEALYPFLAQKPSAIIPHGHYIDAYPPCDTDPYQHLGIQPDKPNLLFFGKIRLHKGLSALLDAFNELEPGRANLIVAGQPGKEERLCTEDNPSFKRDNIKSLFRHIEDGEVSGLFQVADAVILPYLSILNSGTAILALSMRRPVVAPRIGSLPTLQQTYGENWIYLYDPPLDRNVIESVLTWLQSREDTALDLSPLDWEPIAQQTAAFYRQLLDTSADNTGKTPPAQAAVATGDNSTMKKNIKKILQNCLPGITAHYRAYQSLLLRRQSYLRLVGWLDSIRKGYPCDTDGSPLPWMNYAIIEVFKDRINKQQTVFEYGSGYSTLFFAERAKSIVAVEYDQYWFEHLNRKIPDNAELIYQPNDVDGDYCRTILRKPDKYDIVIVDGRDRVNCVKQAVQKLSDRGVILLDDSHRHEYAEGLRYAKSQGFKTLDFTGLKPLWHKPGRTTLIYRSDNCFDI</sequence>
<dbReference type="AlphaFoldDB" id="A0A545TKD2"/>
<name>A0A545TKD2_9GAMM</name>
<dbReference type="OrthoDB" id="9790710at2"/>
<reference evidence="4 5" key="1">
    <citation type="submission" date="2019-06" db="EMBL/GenBank/DDBJ databases">
        <title>Whole genome sequence for Cellvibrionaceae sp. R142.</title>
        <authorList>
            <person name="Wang G."/>
        </authorList>
    </citation>
    <scope>NUCLEOTIDE SEQUENCE [LARGE SCALE GENOMIC DNA]</scope>
    <source>
        <strain evidence="4 5">R142</strain>
    </source>
</reference>
<feature type="domain" description="Glycosyltransferase subfamily 4-like N-terminal" evidence="3">
    <location>
        <begin position="57"/>
        <end position="160"/>
    </location>
</feature>
<evidence type="ECO:0000313" key="5">
    <source>
        <dbReference type="Proteomes" id="UP000319732"/>
    </source>
</evidence>
<dbReference type="SUPFAM" id="SSF53756">
    <property type="entry name" value="UDP-Glycosyltransferase/glycogen phosphorylase"/>
    <property type="match status" value="1"/>
</dbReference>
<dbReference type="EMBL" id="VHSG01000014">
    <property type="protein sequence ID" value="TQV77646.1"/>
    <property type="molecule type" value="Genomic_DNA"/>
</dbReference>
<dbReference type="Pfam" id="PF13439">
    <property type="entry name" value="Glyco_transf_4"/>
    <property type="match status" value="1"/>
</dbReference>
<organism evidence="4 5">
    <name type="scientific">Exilibacterium tricleocarpae</name>
    <dbReference type="NCBI Taxonomy" id="2591008"/>
    <lineage>
        <taxon>Bacteria</taxon>
        <taxon>Pseudomonadati</taxon>
        <taxon>Pseudomonadota</taxon>
        <taxon>Gammaproteobacteria</taxon>
        <taxon>Cellvibrionales</taxon>
        <taxon>Cellvibrionaceae</taxon>
        <taxon>Exilibacterium</taxon>
    </lineage>
</organism>
<protein>
    <submittedName>
        <fullName evidence="4">Glycosyltransferase</fullName>
    </submittedName>
</protein>
<evidence type="ECO:0000256" key="1">
    <source>
        <dbReference type="ARBA" id="ARBA00022679"/>
    </source>
</evidence>
<dbReference type="PANTHER" id="PTHR46401:SF2">
    <property type="entry name" value="GLYCOSYLTRANSFERASE WBBK-RELATED"/>
    <property type="match status" value="1"/>
</dbReference>
<dbReference type="PANTHER" id="PTHR46401">
    <property type="entry name" value="GLYCOSYLTRANSFERASE WBBK-RELATED"/>
    <property type="match status" value="1"/>
</dbReference>
<evidence type="ECO:0000256" key="2">
    <source>
        <dbReference type="SAM" id="MobiDB-lite"/>
    </source>
</evidence>
<dbReference type="Pfam" id="PF13692">
    <property type="entry name" value="Glyco_trans_1_4"/>
    <property type="match status" value="1"/>
</dbReference>
<evidence type="ECO:0000259" key="3">
    <source>
        <dbReference type="Pfam" id="PF13439"/>
    </source>
</evidence>
<gene>
    <name evidence="4" type="ORF">FKG94_14980</name>
</gene>
<accession>A0A545TKD2</accession>
<keyword evidence="1 4" id="KW-0808">Transferase</keyword>
<feature type="region of interest" description="Disordered" evidence="2">
    <location>
        <begin position="1"/>
        <end position="24"/>
    </location>
</feature>
<dbReference type="InterPro" id="IPR028098">
    <property type="entry name" value="Glyco_trans_4-like_N"/>
</dbReference>
<dbReference type="SUPFAM" id="SSF53335">
    <property type="entry name" value="S-adenosyl-L-methionine-dependent methyltransferases"/>
    <property type="match status" value="1"/>
</dbReference>
<dbReference type="InterPro" id="IPR029063">
    <property type="entry name" value="SAM-dependent_MTases_sf"/>
</dbReference>
<dbReference type="GO" id="GO:0016757">
    <property type="term" value="F:glycosyltransferase activity"/>
    <property type="evidence" value="ECO:0007669"/>
    <property type="project" value="TreeGrafter"/>
</dbReference>
<dbReference type="GO" id="GO:0009103">
    <property type="term" value="P:lipopolysaccharide biosynthetic process"/>
    <property type="evidence" value="ECO:0007669"/>
    <property type="project" value="TreeGrafter"/>
</dbReference>
<evidence type="ECO:0000313" key="4">
    <source>
        <dbReference type="EMBL" id="TQV77646.1"/>
    </source>
</evidence>
<dbReference type="Proteomes" id="UP000319732">
    <property type="component" value="Unassembled WGS sequence"/>
</dbReference>
<proteinExistence type="predicted"/>
<dbReference type="CDD" id="cd02440">
    <property type="entry name" value="AdoMet_MTases"/>
    <property type="match status" value="1"/>
</dbReference>
<dbReference type="CDD" id="cd03801">
    <property type="entry name" value="GT4_PimA-like"/>
    <property type="match status" value="1"/>
</dbReference>
<dbReference type="Gene3D" id="3.40.50.2000">
    <property type="entry name" value="Glycogen Phosphorylase B"/>
    <property type="match status" value="2"/>
</dbReference>
<comment type="caution">
    <text evidence="4">The sequence shown here is derived from an EMBL/GenBank/DDBJ whole genome shotgun (WGS) entry which is preliminary data.</text>
</comment>
<keyword evidence="5" id="KW-1185">Reference proteome</keyword>